<evidence type="ECO:0000256" key="2">
    <source>
        <dbReference type="ARBA" id="ARBA00022741"/>
    </source>
</evidence>
<dbReference type="eggNOG" id="COG1116">
    <property type="taxonomic scope" value="Bacteria"/>
</dbReference>
<dbReference type="EMBL" id="FOOE01000029">
    <property type="protein sequence ID" value="SFG15282.1"/>
    <property type="molecule type" value="Genomic_DNA"/>
</dbReference>
<dbReference type="PROSITE" id="PS00211">
    <property type="entry name" value="ABC_TRANSPORTER_1"/>
    <property type="match status" value="1"/>
</dbReference>
<dbReference type="PROSITE" id="PS50893">
    <property type="entry name" value="ABC_TRANSPORTER_2"/>
    <property type="match status" value="1"/>
</dbReference>
<keyword evidence="6" id="KW-1185">Reference proteome</keyword>
<evidence type="ECO:0000256" key="3">
    <source>
        <dbReference type="ARBA" id="ARBA00022840"/>
    </source>
</evidence>
<reference evidence="5 6" key="1">
    <citation type="submission" date="2016-10" db="EMBL/GenBank/DDBJ databases">
        <authorList>
            <person name="de Groot N.N."/>
        </authorList>
    </citation>
    <scope>NUCLEOTIDE SEQUENCE [LARGE SCALE GENOMIC DNA]</scope>
    <source>
        <strain evidence="5 6">NLAE-zl-G419</strain>
    </source>
</reference>
<proteinExistence type="predicted"/>
<dbReference type="PANTHER" id="PTHR42788:SF13">
    <property type="entry name" value="ALIPHATIC SULFONATES IMPORT ATP-BINDING PROTEIN SSUB"/>
    <property type="match status" value="1"/>
</dbReference>
<organism evidence="5 6">
    <name type="scientific">Clostridium cadaveris</name>
    <dbReference type="NCBI Taxonomy" id="1529"/>
    <lineage>
        <taxon>Bacteria</taxon>
        <taxon>Bacillati</taxon>
        <taxon>Bacillota</taxon>
        <taxon>Clostridia</taxon>
        <taxon>Eubacteriales</taxon>
        <taxon>Clostridiaceae</taxon>
        <taxon>Clostridium</taxon>
    </lineage>
</organism>
<keyword evidence="1" id="KW-0813">Transport</keyword>
<dbReference type="Proteomes" id="UP000182135">
    <property type="component" value="Unassembled WGS sequence"/>
</dbReference>
<gene>
    <name evidence="5" type="ORF">SAMN04487885_12930</name>
</gene>
<dbReference type="GO" id="GO:0016887">
    <property type="term" value="F:ATP hydrolysis activity"/>
    <property type="evidence" value="ECO:0007669"/>
    <property type="project" value="InterPro"/>
</dbReference>
<feature type="domain" description="ABC transporter" evidence="4">
    <location>
        <begin position="8"/>
        <end position="228"/>
    </location>
</feature>
<dbReference type="Gene3D" id="3.40.50.300">
    <property type="entry name" value="P-loop containing nucleotide triphosphate hydrolases"/>
    <property type="match status" value="1"/>
</dbReference>
<dbReference type="InterPro" id="IPR027417">
    <property type="entry name" value="P-loop_NTPase"/>
</dbReference>
<dbReference type="SUPFAM" id="SSF52540">
    <property type="entry name" value="P-loop containing nucleoside triphosphate hydrolases"/>
    <property type="match status" value="1"/>
</dbReference>
<sequence length="230" mass="26181">MEGLEKTYKVVDLKKSYGELKVLDGINIEFKSGKVTAILGPSGSGKTTMFNILMDNIEDFSGEIIGFKDCSISSIFQEHRLIQWKSVYENIEFVLKDKIQKENLKGIIDKYLNLVGLKDYIDYYPKSLSGGMKQRVNIARAFAYPSEVLLMDEPFKSLDIRTKNDIYNLFRELMINSKRAVILITHDIDEAVALGDTIVIFSDKPTKIKAVIENKKGHESNVKNQIENIM</sequence>
<keyword evidence="2" id="KW-0547">Nucleotide-binding</keyword>
<dbReference type="RefSeq" id="WP_074846365.1">
    <property type="nucleotide sequence ID" value="NZ_BAAACD010000002.1"/>
</dbReference>
<dbReference type="AlphaFoldDB" id="A0A1I2PGK3"/>
<name>A0A1I2PGK3_9CLOT</name>
<accession>A0A1I2PGK3</accession>
<dbReference type="OrthoDB" id="9801958at2"/>
<dbReference type="InterPro" id="IPR003439">
    <property type="entry name" value="ABC_transporter-like_ATP-bd"/>
</dbReference>
<dbReference type="InterPro" id="IPR017871">
    <property type="entry name" value="ABC_transporter-like_CS"/>
</dbReference>
<protein>
    <submittedName>
        <fullName evidence="5">NitT/TauT family transport system ATP-binding protein</fullName>
    </submittedName>
</protein>
<dbReference type="Pfam" id="PF00005">
    <property type="entry name" value="ABC_tran"/>
    <property type="match status" value="1"/>
</dbReference>
<dbReference type="STRING" id="1529.SAMN04487885_12930"/>
<evidence type="ECO:0000313" key="6">
    <source>
        <dbReference type="Proteomes" id="UP000182135"/>
    </source>
</evidence>
<evidence type="ECO:0000313" key="5">
    <source>
        <dbReference type="EMBL" id="SFG15282.1"/>
    </source>
</evidence>
<evidence type="ECO:0000256" key="1">
    <source>
        <dbReference type="ARBA" id="ARBA00022448"/>
    </source>
</evidence>
<dbReference type="GO" id="GO:0005524">
    <property type="term" value="F:ATP binding"/>
    <property type="evidence" value="ECO:0007669"/>
    <property type="project" value="UniProtKB-KW"/>
</dbReference>
<dbReference type="PANTHER" id="PTHR42788">
    <property type="entry name" value="TAURINE IMPORT ATP-BINDING PROTEIN-RELATED"/>
    <property type="match status" value="1"/>
</dbReference>
<keyword evidence="3 5" id="KW-0067">ATP-binding</keyword>
<dbReference type="SMART" id="SM00382">
    <property type="entry name" value="AAA"/>
    <property type="match status" value="1"/>
</dbReference>
<dbReference type="InterPro" id="IPR050166">
    <property type="entry name" value="ABC_transporter_ATP-bind"/>
</dbReference>
<evidence type="ECO:0000259" key="4">
    <source>
        <dbReference type="PROSITE" id="PS50893"/>
    </source>
</evidence>
<dbReference type="InterPro" id="IPR003593">
    <property type="entry name" value="AAA+_ATPase"/>
</dbReference>